<gene>
    <name evidence="11" type="primary">AXIN2</name>
</gene>
<dbReference type="FunFam" id="1.10.167.10:FF:000003">
    <property type="entry name" value="Axin 1"/>
    <property type="match status" value="1"/>
</dbReference>
<evidence type="ECO:0000256" key="6">
    <source>
        <dbReference type="ARBA" id="ARBA00022843"/>
    </source>
</evidence>
<dbReference type="InterPro" id="IPR038207">
    <property type="entry name" value="DIX_dom_sf"/>
</dbReference>
<accession>A0A670ZUE1</accession>
<evidence type="ECO:0000259" key="10">
    <source>
        <dbReference type="PROSITE" id="PS50841"/>
    </source>
</evidence>
<reference evidence="11" key="2">
    <citation type="submission" date="2025-09" db="UniProtKB">
        <authorList>
            <consortium name="Ensembl"/>
        </authorList>
    </citation>
    <scope>IDENTIFICATION</scope>
</reference>
<dbReference type="PANTHER" id="PTHR46102:SF1">
    <property type="entry name" value="AXIN-2"/>
    <property type="match status" value="1"/>
</dbReference>
<dbReference type="GO" id="GO:0060070">
    <property type="term" value="P:canonical Wnt signaling pathway"/>
    <property type="evidence" value="ECO:0007669"/>
    <property type="project" value="Ensembl"/>
</dbReference>
<dbReference type="InterPro" id="IPR036305">
    <property type="entry name" value="RGS_sf"/>
</dbReference>
<dbReference type="Pfam" id="PF00615">
    <property type="entry name" value="RGS"/>
    <property type="match status" value="1"/>
</dbReference>
<dbReference type="InterPro" id="IPR016137">
    <property type="entry name" value="RGS"/>
</dbReference>
<reference evidence="11" key="1">
    <citation type="submission" date="2025-08" db="UniProtKB">
        <authorList>
            <consortium name="Ensembl"/>
        </authorList>
    </citation>
    <scope>IDENTIFICATION</scope>
</reference>
<feature type="region of interest" description="Disordered" evidence="8">
    <location>
        <begin position="1"/>
        <end position="33"/>
    </location>
</feature>
<dbReference type="CTD" id="8313"/>
<dbReference type="SMART" id="SM00315">
    <property type="entry name" value="RGS"/>
    <property type="match status" value="1"/>
</dbReference>
<keyword evidence="4 7" id="KW-0879">Wnt signaling pathway</keyword>
<dbReference type="Pfam" id="PF00778">
    <property type="entry name" value="DIX"/>
    <property type="match status" value="1"/>
</dbReference>
<dbReference type="SUPFAM" id="SSF54236">
    <property type="entry name" value="Ubiquitin-like"/>
    <property type="match status" value="1"/>
</dbReference>
<keyword evidence="12" id="KW-1185">Reference proteome</keyword>
<dbReference type="SMART" id="SM00021">
    <property type="entry name" value="DAX"/>
    <property type="match status" value="1"/>
</dbReference>
<dbReference type="GO" id="GO:0060090">
    <property type="term" value="F:molecular adaptor activity"/>
    <property type="evidence" value="ECO:0007669"/>
    <property type="project" value="TreeGrafter"/>
</dbReference>
<evidence type="ECO:0000256" key="1">
    <source>
        <dbReference type="ARBA" id="ARBA00004496"/>
    </source>
</evidence>
<dbReference type="GO" id="GO:0001957">
    <property type="term" value="P:intramembranous ossification"/>
    <property type="evidence" value="ECO:0007669"/>
    <property type="project" value="Ensembl"/>
</dbReference>
<dbReference type="OMA" id="TEPCLAL"/>
<dbReference type="InterPro" id="IPR014936">
    <property type="entry name" value="Axin_b-cat-bd"/>
</dbReference>
<dbReference type="GO" id="GO:0003413">
    <property type="term" value="P:chondrocyte differentiation involved in endochondral bone morphogenesis"/>
    <property type="evidence" value="ECO:0007669"/>
    <property type="project" value="Ensembl"/>
</dbReference>
<evidence type="ECO:0000256" key="8">
    <source>
        <dbReference type="SAM" id="MobiDB-lite"/>
    </source>
</evidence>
<dbReference type="InterPro" id="IPR032101">
    <property type="entry name" value="Axin_TNKS-bd"/>
</dbReference>
<dbReference type="PRINTS" id="PR01301">
    <property type="entry name" value="RGSPROTEIN"/>
</dbReference>
<dbReference type="RefSeq" id="XP_026566880.1">
    <property type="nucleotide sequence ID" value="XM_026711095.1"/>
</dbReference>
<dbReference type="InterPro" id="IPR043581">
    <property type="entry name" value="Axin-like"/>
</dbReference>
<dbReference type="OrthoDB" id="10007451at2759"/>
<evidence type="ECO:0000256" key="5">
    <source>
        <dbReference type="ARBA" id="ARBA00022765"/>
    </source>
</evidence>
<dbReference type="InterPro" id="IPR029071">
    <property type="entry name" value="Ubiquitin-like_domsf"/>
</dbReference>
<dbReference type="GeneID" id="113443102"/>
<dbReference type="KEGG" id="ptex:113443102"/>
<dbReference type="GO" id="GO:0030282">
    <property type="term" value="P:bone mineralization"/>
    <property type="evidence" value="ECO:0007669"/>
    <property type="project" value="Ensembl"/>
</dbReference>
<name>A0A670ZUE1_PSETE</name>
<dbReference type="Pfam" id="PF16646">
    <property type="entry name" value="AXIN1_TNKS_BD"/>
    <property type="match status" value="1"/>
</dbReference>
<dbReference type="GO" id="GO:0045668">
    <property type="term" value="P:negative regulation of osteoblast differentiation"/>
    <property type="evidence" value="ECO:0007669"/>
    <property type="project" value="Ensembl"/>
</dbReference>
<dbReference type="GO" id="GO:0003139">
    <property type="term" value="P:secondary heart field specification"/>
    <property type="evidence" value="ECO:0007669"/>
    <property type="project" value="Ensembl"/>
</dbReference>
<dbReference type="PROSITE" id="PS50132">
    <property type="entry name" value="RGS"/>
    <property type="match status" value="1"/>
</dbReference>
<dbReference type="Pfam" id="PF08833">
    <property type="entry name" value="Axin_b-cat_bind"/>
    <property type="match status" value="1"/>
</dbReference>
<dbReference type="FunFam" id="1.10.196.10:FF:000002">
    <property type="entry name" value="Axin 1"/>
    <property type="match status" value="1"/>
</dbReference>
<dbReference type="GO" id="GO:0072089">
    <property type="term" value="P:stem cell proliferation"/>
    <property type="evidence" value="ECO:0007669"/>
    <property type="project" value="Ensembl"/>
</dbReference>
<dbReference type="GO" id="GO:0048255">
    <property type="term" value="P:mRNA stabilization"/>
    <property type="evidence" value="ECO:0007669"/>
    <property type="project" value="Ensembl"/>
</dbReference>
<dbReference type="GO" id="GO:0003180">
    <property type="term" value="P:aortic valve morphogenesis"/>
    <property type="evidence" value="ECO:0007669"/>
    <property type="project" value="Ensembl"/>
</dbReference>
<evidence type="ECO:0000256" key="2">
    <source>
        <dbReference type="ARBA" id="ARBA00022490"/>
    </source>
</evidence>
<dbReference type="GO" id="GO:0042476">
    <property type="term" value="P:odontogenesis"/>
    <property type="evidence" value="ECO:0007669"/>
    <property type="project" value="Ensembl"/>
</dbReference>
<dbReference type="GO" id="GO:0005813">
    <property type="term" value="C:centrosome"/>
    <property type="evidence" value="ECO:0007669"/>
    <property type="project" value="Ensembl"/>
</dbReference>
<dbReference type="GO" id="GO:0043570">
    <property type="term" value="P:maintenance of DNA repeat elements"/>
    <property type="evidence" value="ECO:0007669"/>
    <property type="project" value="Ensembl"/>
</dbReference>
<dbReference type="GO" id="GO:0008104">
    <property type="term" value="P:intracellular protein localization"/>
    <property type="evidence" value="ECO:0007669"/>
    <property type="project" value="Ensembl"/>
</dbReference>
<dbReference type="GO" id="GO:0070411">
    <property type="term" value="F:I-SMAD binding"/>
    <property type="evidence" value="ECO:0007669"/>
    <property type="project" value="Ensembl"/>
</dbReference>
<organism evidence="11 12">
    <name type="scientific">Pseudonaja textilis</name>
    <name type="common">Eastern brown snake</name>
    <dbReference type="NCBI Taxonomy" id="8673"/>
    <lineage>
        <taxon>Eukaryota</taxon>
        <taxon>Metazoa</taxon>
        <taxon>Chordata</taxon>
        <taxon>Craniata</taxon>
        <taxon>Vertebrata</taxon>
        <taxon>Euteleostomi</taxon>
        <taxon>Lepidosauria</taxon>
        <taxon>Squamata</taxon>
        <taxon>Bifurcata</taxon>
        <taxon>Unidentata</taxon>
        <taxon>Episquamata</taxon>
        <taxon>Toxicofera</taxon>
        <taxon>Serpentes</taxon>
        <taxon>Colubroidea</taxon>
        <taxon>Elapidae</taxon>
        <taxon>Hydrophiinae</taxon>
        <taxon>Pseudonaja</taxon>
    </lineage>
</organism>
<dbReference type="RefSeq" id="XP_026566881.1">
    <property type="nucleotide sequence ID" value="XM_026711096.1"/>
</dbReference>
<dbReference type="GO" id="GO:0003183">
    <property type="term" value="P:mitral valve morphogenesis"/>
    <property type="evidence" value="ECO:0007669"/>
    <property type="project" value="Ensembl"/>
</dbReference>
<keyword evidence="3" id="KW-0597">Phosphoprotein</keyword>
<dbReference type="GO" id="GO:1903053">
    <property type="term" value="P:regulation of extracellular matrix organization"/>
    <property type="evidence" value="ECO:0007669"/>
    <property type="project" value="Ensembl"/>
</dbReference>
<dbReference type="GO" id="GO:0048468">
    <property type="term" value="P:cell development"/>
    <property type="evidence" value="ECO:0007669"/>
    <property type="project" value="TreeGrafter"/>
</dbReference>
<protein>
    <submittedName>
        <fullName evidence="11">Axin 2</fullName>
    </submittedName>
</protein>
<dbReference type="FunFam" id="2.40.240.130:FF:000002">
    <property type="entry name" value="Axin 1"/>
    <property type="match status" value="1"/>
</dbReference>
<dbReference type="Gene3D" id="2.40.240.130">
    <property type="match status" value="1"/>
</dbReference>
<dbReference type="InterPro" id="IPR001158">
    <property type="entry name" value="DIX"/>
</dbReference>
<dbReference type="GO" id="GO:0061181">
    <property type="term" value="P:regulation of chondrocyte development"/>
    <property type="evidence" value="ECO:0007669"/>
    <property type="project" value="Ensembl"/>
</dbReference>
<feature type="region of interest" description="Disordered" evidence="8">
    <location>
        <begin position="459"/>
        <end position="479"/>
    </location>
</feature>
<comment type="subcellular location">
    <subcellularLocation>
        <location evidence="1">Cytoplasm</location>
    </subcellularLocation>
</comment>
<keyword evidence="5" id="KW-0013">ADP-ribosylation</keyword>
<keyword evidence="2" id="KW-0963">Cytoplasm</keyword>
<dbReference type="GO" id="GO:0031625">
    <property type="term" value="F:ubiquitin protein ligase binding"/>
    <property type="evidence" value="ECO:0007669"/>
    <property type="project" value="Ensembl"/>
</dbReference>
<dbReference type="GO" id="GO:0032423">
    <property type="term" value="P:regulation of mismatch repair"/>
    <property type="evidence" value="ECO:0007669"/>
    <property type="project" value="Ensembl"/>
</dbReference>
<dbReference type="GO" id="GO:0010718">
    <property type="term" value="P:positive regulation of epithelial to mesenchymal transition"/>
    <property type="evidence" value="ECO:0007669"/>
    <property type="project" value="Ensembl"/>
</dbReference>
<dbReference type="GO" id="GO:0005886">
    <property type="term" value="C:plasma membrane"/>
    <property type="evidence" value="ECO:0007669"/>
    <property type="project" value="TreeGrafter"/>
</dbReference>
<proteinExistence type="predicted"/>
<dbReference type="GO" id="GO:0005737">
    <property type="term" value="C:cytoplasm"/>
    <property type="evidence" value="ECO:0007669"/>
    <property type="project" value="UniProtKB-SubCell"/>
</dbReference>
<evidence type="ECO:0000259" key="9">
    <source>
        <dbReference type="PROSITE" id="PS50132"/>
    </source>
</evidence>
<dbReference type="GO" id="GO:0019901">
    <property type="term" value="F:protein kinase binding"/>
    <property type="evidence" value="ECO:0007669"/>
    <property type="project" value="TreeGrafter"/>
</dbReference>
<dbReference type="GO" id="GO:0030877">
    <property type="term" value="C:beta-catenin destruction complex"/>
    <property type="evidence" value="ECO:0007669"/>
    <property type="project" value="TreeGrafter"/>
</dbReference>
<dbReference type="GeneTree" id="ENSGT00940000157338"/>
<dbReference type="CDD" id="cd08707">
    <property type="entry name" value="RGS_Axin"/>
    <property type="match status" value="1"/>
</dbReference>
<dbReference type="Proteomes" id="UP000472273">
    <property type="component" value="Unplaced"/>
</dbReference>
<evidence type="ECO:0000256" key="4">
    <source>
        <dbReference type="ARBA" id="ARBA00022687"/>
    </source>
</evidence>
<dbReference type="PROSITE" id="PS50841">
    <property type="entry name" value="DIX"/>
    <property type="match status" value="1"/>
</dbReference>
<dbReference type="GO" id="GO:0033687">
    <property type="term" value="P:osteoblast proliferation"/>
    <property type="evidence" value="ECO:0007669"/>
    <property type="project" value="Ensembl"/>
</dbReference>
<dbReference type="InterPro" id="IPR024066">
    <property type="entry name" value="RGS_subdom1/3"/>
</dbReference>
<feature type="compositionally biased region" description="Polar residues" evidence="8">
    <location>
        <begin position="637"/>
        <end position="652"/>
    </location>
</feature>
<evidence type="ECO:0000313" key="12">
    <source>
        <dbReference type="Proteomes" id="UP000472273"/>
    </source>
</evidence>
<feature type="region of interest" description="Disordered" evidence="8">
    <location>
        <begin position="593"/>
        <end position="616"/>
    </location>
</feature>
<dbReference type="Gene3D" id="1.10.196.10">
    <property type="match status" value="1"/>
</dbReference>
<dbReference type="GO" id="GO:0001756">
    <property type="term" value="P:somitogenesis"/>
    <property type="evidence" value="ECO:0007669"/>
    <property type="project" value="Ensembl"/>
</dbReference>
<dbReference type="Gene3D" id="1.10.167.10">
    <property type="entry name" value="Regulator of G-protein Signalling 4, domain 2"/>
    <property type="match status" value="1"/>
</dbReference>
<dbReference type="GO" id="GO:0033689">
    <property type="term" value="P:negative regulation of osteoblast proliferation"/>
    <property type="evidence" value="ECO:0007669"/>
    <property type="project" value="Ensembl"/>
</dbReference>
<dbReference type="RefSeq" id="XP_026566877.1">
    <property type="nucleotide sequence ID" value="XM_026711092.1"/>
</dbReference>
<evidence type="ECO:0000256" key="7">
    <source>
        <dbReference type="PROSITE-ProRule" id="PRU00069"/>
    </source>
</evidence>
<dbReference type="CDD" id="cd11582">
    <property type="entry name" value="Axin_TNKS_binding"/>
    <property type="match status" value="1"/>
</dbReference>
<dbReference type="GO" id="GO:0005634">
    <property type="term" value="C:nucleus"/>
    <property type="evidence" value="ECO:0007669"/>
    <property type="project" value="Ensembl"/>
</dbReference>
<dbReference type="Ensembl" id="ENSPTXT00000027190.1">
    <property type="protein sequence ID" value="ENSPTXP00000026380.1"/>
    <property type="gene ID" value="ENSPTXG00000018266.1"/>
</dbReference>
<dbReference type="AlphaFoldDB" id="A0A670ZUE1"/>
<feature type="region of interest" description="Disordered" evidence="8">
    <location>
        <begin position="628"/>
        <end position="686"/>
    </location>
</feature>
<feature type="domain" description="DIX" evidence="10">
    <location>
        <begin position="761"/>
        <end position="843"/>
    </location>
</feature>
<dbReference type="InterPro" id="IPR044926">
    <property type="entry name" value="RGS_subdomain_2"/>
</dbReference>
<dbReference type="SUPFAM" id="SSF48097">
    <property type="entry name" value="Regulator of G-protein signaling, RGS"/>
    <property type="match status" value="1"/>
</dbReference>
<dbReference type="GO" id="GO:0008013">
    <property type="term" value="F:beta-catenin binding"/>
    <property type="evidence" value="ECO:0007669"/>
    <property type="project" value="TreeGrafter"/>
</dbReference>
<dbReference type="PANTHER" id="PTHR46102">
    <property type="entry name" value="AXIN"/>
    <property type="match status" value="1"/>
</dbReference>
<dbReference type="GO" id="GO:0070602">
    <property type="term" value="P:regulation of centromeric sister chromatid cohesion"/>
    <property type="evidence" value="ECO:0007669"/>
    <property type="project" value="Ensembl"/>
</dbReference>
<dbReference type="GO" id="GO:0090090">
    <property type="term" value="P:negative regulation of canonical Wnt signaling pathway"/>
    <property type="evidence" value="ECO:0007669"/>
    <property type="project" value="Ensembl"/>
</dbReference>
<dbReference type="GO" id="GO:0001649">
    <property type="term" value="P:osteoblast differentiation"/>
    <property type="evidence" value="ECO:0007669"/>
    <property type="project" value="Ensembl"/>
</dbReference>
<evidence type="ECO:0000256" key="3">
    <source>
        <dbReference type="ARBA" id="ARBA00022553"/>
    </source>
</evidence>
<evidence type="ECO:0000313" key="11">
    <source>
        <dbReference type="Ensembl" id="ENSPTXP00000026380.1"/>
    </source>
</evidence>
<sequence length="843" mass="93752">MSSAALLTHLPDPSSSFREDAPRPPVPGEEGETPCHLAASFFALKNQSFKAMSVSSTPRRNEDGLGEPEGSASPDSPLARWTKSLHSLLGDQDGAYLFRTFLEREKCVDTLDFWFACNGFRQMDLKDAKTLRVAKAIYKRYIENNSIVSKQLKPATKTYIRDNIKKQQIDSVMFDQAQTEIQTVMEENAYQMFLTSDIYLEYVRSGGENPVYMNSNGLGSLKVDCGYLPTLNEEEEWSCADLKHKLLPSILGLSSKTLRATASVRATETVENGFRSFKRNDPVNPYHVNSGYVFAPATSANDSEISSDALTDDSMSMTDSSVDGIPPYRIGSKKHLQREMHRSVKANGQVSLPHFPRTHRLPKEMTPVEPATFAAELISRLEKLKREQETMDCLEERLQQITEDDEKEISDTPVAAQGNRELVAVQHPQHPLTLLPTGSYEDDPQAILDDHLSRVLKTPGCQSPGMGRHSPRARSPDRLPGGKFLLAAPGKTAVPAACALLSKGFVTKQTTKHVHHHYIHHHTIPKTKEQIEAEAAQRVQCLCSGGSDYYCYPKCRGHAKGADLPVAQLEPFGLSRTGTLPKRNCKLQDGLVLPGGEGGGLPAPPGIPLPSGEADRSQNVWQWMLESERQSKHKPHSMQSTKKAYNSDSTRGPSGERPARHHQWGNGSHPRAVQPAHPFVQDPAMPPLTPPNTLAQLEEACRRLAEVSKPQKQRCSTSNQLRDRNHLASVPGGNGPFCTTNMASEEHKEPKKLPVVHSSQPSELVVTYFFCGEEIPYRRLLKAPSLTLGHFKEQLSKKGNYRYYFKKASDEFDCGAVFEEIWDDDAILPMYEGRILGKVERID</sequence>
<keyword evidence="6" id="KW-0832">Ubl conjugation</keyword>
<dbReference type="RefSeq" id="XP_026566882.1">
    <property type="nucleotide sequence ID" value="XM_026711097.1"/>
</dbReference>
<feature type="region of interest" description="Disordered" evidence="8">
    <location>
        <begin position="53"/>
        <end position="77"/>
    </location>
</feature>
<dbReference type="GO" id="GO:0032436">
    <property type="term" value="P:positive regulation of proteasomal ubiquitin-dependent protein catabolic process"/>
    <property type="evidence" value="ECO:0007669"/>
    <property type="project" value="TreeGrafter"/>
</dbReference>
<feature type="domain" description="RGS" evidence="9">
    <location>
        <begin position="84"/>
        <end position="203"/>
    </location>
</feature>